<evidence type="ECO:0000256" key="4">
    <source>
        <dbReference type="PROSITE-ProRule" id="PRU00452"/>
    </source>
</evidence>
<feature type="region of interest" description="Disordered" evidence="5">
    <location>
        <begin position="167"/>
        <end position="215"/>
    </location>
</feature>
<keyword evidence="8" id="KW-1185">Reference proteome</keyword>
<comment type="caution">
    <text evidence="7">The sequence shown here is derived from an EMBL/GenBank/DDBJ whole genome shotgun (WGS) entry which is preliminary data.</text>
</comment>
<dbReference type="Gene3D" id="3.30.40.10">
    <property type="entry name" value="Zinc/RING finger domain, C3HC4 (zinc finger)"/>
    <property type="match status" value="1"/>
</dbReference>
<dbReference type="InterPro" id="IPR013083">
    <property type="entry name" value="Znf_RING/FYVE/PHD"/>
</dbReference>
<evidence type="ECO:0000256" key="2">
    <source>
        <dbReference type="ARBA" id="ARBA00022771"/>
    </source>
</evidence>
<proteinExistence type="predicted"/>
<gene>
    <name evidence="7" type="primary">pli1_2</name>
    <name evidence="7" type="ORF">MHBO_003530</name>
</gene>
<feature type="domain" description="SP-RING-type" evidence="6">
    <location>
        <begin position="46"/>
        <end position="137"/>
    </location>
</feature>
<name>A0ABV2AQQ6_9EUKA</name>
<organism evidence="7 8">
    <name type="scientific">Bonamia ostreae</name>
    <dbReference type="NCBI Taxonomy" id="126728"/>
    <lineage>
        <taxon>Eukaryota</taxon>
        <taxon>Sar</taxon>
        <taxon>Rhizaria</taxon>
        <taxon>Endomyxa</taxon>
        <taxon>Ascetosporea</taxon>
        <taxon>Haplosporida</taxon>
        <taxon>Bonamia</taxon>
    </lineage>
</organism>
<evidence type="ECO:0000313" key="8">
    <source>
        <dbReference type="Proteomes" id="UP001439008"/>
    </source>
</evidence>
<reference evidence="7 8" key="1">
    <citation type="journal article" date="2024" name="BMC Biol.">
        <title>Comparative genomics of Ascetosporea gives new insight into the evolutionary basis for animal parasitism in Rhizaria.</title>
        <authorList>
            <person name="Hiltunen Thoren M."/>
            <person name="Onut-Brannstrom I."/>
            <person name="Alfjorden A."/>
            <person name="Peckova H."/>
            <person name="Swords F."/>
            <person name="Hooper C."/>
            <person name="Holzer A.S."/>
            <person name="Bass D."/>
            <person name="Burki F."/>
        </authorList>
    </citation>
    <scope>NUCLEOTIDE SEQUENCE [LARGE SCALE GENOMIC DNA]</scope>
    <source>
        <strain evidence="7">20-A016</strain>
    </source>
</reference>
<evidence type="ECO:0000256" key="1">
    <source>
        <dbReference type="ARBA" id="ARBA00022723"/>
    </source>
</evidence>
<dbReference type="GO" id="GO:0016874">
    <property type="term" value="F:ligase activity"/>
    <property type="evidence" value="ECO:0007669"/>
    <property type="project" value="UniProtKB-KW"/>
</dbReference>
<keyword evidence="1" id="KW-0479">Metal-binding</keyword>
<keyword evidence="2 4" id="KW-0863">Zinc-finger</keyword>
<accession>A0ABV2AQQ6</accession>
<feature type="region of interest" description="Disordered" evidence="5">
    <location>
        <begin position="229"/>
        <end position="409"/>
    </location>
</feature>
<keyword evidence="3" id="KW-0862">Zinc</keyword>
<evidence type="ECO:0000259" key="6">
    <source>
        <dbReference type="PROSITE" id="PS51044"/>
    </source>
</evidence>
<sequence>MEILVERLRSLINTDKKKINVVGNANFWIGKAKKQKKNFQKSKKWTIDYFEKTMISKEHVSFVDPFSMARITDPVRGEKCAHLQIFDLKTFVERWYLANSKKMTKACWLCPICAQQTHPRKLYVDSFMQNLIENNPSKDEVLLDANAKVVEMAPDSAAKKDEVIEFGSSDDNEASSDEPSKNSSSRPPKPPSPPPAEMRSAFGKSAPSSAGIRSTRSSLQLNYGFRGGGLAAKDGNRPGSIRVFPASRSRLLVRPGGKMESPYRMPHFGPPRVDYKRFRPTAGEKSSKTERSQQAKRVPPPDHPPPPTSFFAVTRSKGGDKRRVPPDPPRPKKTVSGKVLRKTDSGAASKNSNLEEAPARFVIAFSEEEWTDNETKNSQLPSLSRENKKIGGNKKVKKKLKRKKPRVQK</sequence>
<feature type="compositionally biased region" description="Polar residues" evidence="5">
    <location>
        <begin position="206"/>
        <end position="215"/>
    </location>
</feature>
<dbReference type="Proteomes" id="UP001439008">
    <property type="component" value="Unassembled WGS sequence"/>
</dbReference>
<dbReference type="InterPro" id="IPR004181">
    <property type="entry name" value="Znf_MIZ"/>
</dbReference>
<keyword evidence="7" id="KW-0436">Ligase</keyword>
<evidence type="ECO:0000313" key="7">
    <source>
        <dbReference type="EMBL" id="MES1922008.1"/>
    </source>
</evidence>
<dbReference type="PANTHER" id="PTHR10782">
    <property type="entry name" value="ZINC FINGER MIZ DOMAIN-CONTAINING PROTEIN"/>
    <property type="match status" value="1"/>
</dbReference>
<dbReference type="PROSITE" id="PS51044">
    <property type="entry name" value="ZF_SP_RING"/>
    <property type="match status" value="1"/>
</dbReference>
<dbReference type="PANTHER" id="PTHR10782:SF4">
    <property type="entry name" value="TONALLI, ISOFORM E"/>
    <property type="match status" value="1"/>
</dbReference>
<dbReference type="EMBL" id="JBDODL010002075">
    <property type="protein sequence ID" value="MES1922008.1"/>
    <property type="molecule type" value="Genomic_DNA"/>
</dbReference>
<dbReference type="Pfam" id="PF02891">
    <property type="entry name" value="zf-MIZ"/>
    <property type="match status" value="1"/>
</dbReference>
<feature type="compositionally biased region" description="Basic residues" evidence="5">
    <location>
        <begin position="391"/>
        <end position="409"/>
    </location>
</feature>
<feature type="compositionally biased region" description="Pro residues" evidence="5">
    <location>
        <begin position="187"/>
        <end position="196"/>
    </location>
</feature>
<evidence type="ECO:0000256" key="5">
    <source>
        <dbReference type="SAM" id="MobiDB-lite"/>
    </source>
</evidence>
<evidence type="ECO:0000256" key="3">
    <source>
        <dbReference type="ARBA" id="ARBA00022833"/>
    </source>
</evidence>
<protein>
    <submittedName>
        <fullName evidence="7">E3 SUMO-protein ligase pli1</fullName>
    </submittedName>
</protein>